<proteinExistence type="predicted"/>
<keyword evidence="2" id="KW-1185">Reference proteome</keyword>
<dbReference type="EMBL" id="PKMF04000041">
    <property type="protein sequence ID" value="KAK7855902.1"/>
    <property type="molecule type" value="Genomic_DNA"/>
</dbReference>
<comment type="caution">
    <text evidence="1">The sequence shown here is derived from an EMBL/GenBank/DDBJ whole genome shotgun (WGS) entry which is preliminary data.</text>
</comment>
<evidence type="ECO:0000313" key="1">
    <source>
        <dbReference type="EMBL" id="KAK7855902.1"/>
    </source>
</evidence>
<organism evidence="1 2">
    <name type="scientific">Quercus suber</name>
    <name type="common">Cork oak</name>
    <dbReference type="NCBI Taxonomy" id="58331"/>
    <lineage>
        <taxon>Eukaryota</taxon>
        <taxon>Viridiplantae</taxon>
        <taxon>Streptophyta</taxon>
        <taxon>Embryophyta</taxon>
        <taxon>Tracheophyta</taxon>
        <taxon>Spermatophyta</taxon>
        <taxon>Magnoliopsida</taxon>
        <taxon>eudicotyledons</taxon>
        <taxon>Gunneridae</taxon>
        <taxon>Pentapetalae</taxon>
        <taxon>rosids</taxon>
        <taxon>fabids</taxon>
        <taxon>Fagales</taxon>
        <taxon>Fagaceae</taxon>
        <taxon>Quercus</taxon>
    </lineage>
</organism>
<dbReference type="Proteomes" id="UP000237347">
    <property type="component" value="Unassembled WGS sequence"/>
</dbReference>
<dbReference type="AlphaFoldDB" id="A0AAW0LW64"/>
<gene>
    <name evidence="1" type="ORF">CFP56_025952</name>
</gene>
<protein>
    <submittedName>
        <fullName evidence="1">Uncharacterized protein</fullName>
    </submittedName>
</protein>
<evidence type="ECO:0000313" key="2">
    <source>
        <dbReference type="Proteomes" id="UP000237347"/>
    </source>
</evidence>
<accession>A0AAW0LW64</accession>
<sequence length="84" mass="9700">MLEWRKGQRDLGGEVDAVHFETNDNHKVDRGNGDIVAGGVRKWQILLEYEYKLSSKKRRVVKGAWVCQIQDQEGERAWLVGCRS</sequence>
<reference evidence="1 2" key="1">
    <citation type="journal article" date="2018" name="Sci. Data">
        <title>The draft genome sequence of cork oak.</title>
        <authorList>
            <person name="Ramos A.M."/>
            <person name="Usie A."/>
            <person name="Barbosa P."/>
            <person name="Barros P.M."/>
            <person name="Capote T."/>
            <person name="Chaves I."/>
            <person name="Simoes F."/>
            <person name="Abreu I."/>
            <person name="Carrasquinho I."/>
            <person name="Faro C."/>
            <person name="Guimaraes J.B."/>
            <person name="Mendonca D."/>
            <person name="Nobrega F."/>
            <person name="Rodrigues L."/>
            <person name="Saibo N.J.M."/>
            <person name="Varela M.C."/>
            <person name="Egas C."/>
            <person name="Matos J."/>
            <person name="Miguel C.M."/>
            <person name="Oliveira M.M."/>
            <person name="Ricardo C.P."/>
            <person name="Goncalves S."/>
        </authorList>
    </citation>
    <scope>NUCLEOTIDE SEQUENCE [LARGE SCALE GENOMIC DNA]</scope>
    <source>
        <strain evidence="2">cv. HL8</strain>
    </source>
</reference>
<name>A0AAW0LW64_QUESU</name>